<protein>
    <submittedName>
        <fullName evidence="1">AlpA family phage regulatory protein</fullName>
    </submittedName>
</protein>
<gene>
    <name evidence="1" type="ORF">E2I14_17665</name>
</gene>
<accession>A0A4R5VRU3</accession>
<evidence type="ECO:0000313" key="2">
    <source>
        <dbReference type="Proteomes" id="UP000294829"/>
    </source>
</evidence>
<keyword evidence="2" id="KW-1185">Reference proteome</keyword>
<dbReference type="AlphaFoldDB" id="A0A4R5VRU3"/>
<organism evidence="1 2">
    <name type="scientific">Sapientia aquatica</name>
    <dbReference type="NCBI Taxonomy" id="1549640"/>
    <lineage>
        <taxon>Bacteria</taxon>
        <taxon>Pseudomonadati</taxon>
        <taxon>Pseudomonadota</taxon>
        <taxon>Betaproteobacteria</taxon>
        <taxon>Burkholderiales</taxon>
        <taxon>Oxalobacteraceae</taxon>
        <taxon>Sapientia</taxon>
    </lineage>
</organism>
<reference evidence="1 2" key="1">
    <citation type="submission" date="2019-03" db="EMBL/GenBank/DDBJ databases">
        <title>Sapientia aquatica gen. nov., sp. nov., isolated from a crater lake.</title>
        <authorList>
            <person name="Felfoldi T."/>
            <person name="Szabo A."/>
            <person name="Toth E."/>
            <person name="Schumann P."/>
            <person name="Keki Z."/>
            <person name="Marialigeti K."/>
            <person name="Mathe I."/>
        </authorList>
    </citation>
    <scope>NUCLEOTIDE SEQUENCE [LARGE SCALE GENOMIC DNA]</scope>
    <source>
        <strain evidence="1 2">SA-152</strain>
    </source>
</reference>
<proteinExistence type="predicted"/>
<name>A0A4R5VRU3_9BURK</name>
<dbReference type="Proteomes" id="UP000294829">
    <property type="component" value="Unassembled WGS sequence"/>
</dbReference>
<evidence type="ECO:0000313" key="1">
    <source>
        <dbReference type="EMBL" id="TDK61213.1"/>
    </source>
</evidence>
<dbReference type="RefSeq" id="WP_133330980.1">
    <property type="nucleotide sequence ID" value="NZ_SMYL01000014.1"/>
</dbReference>
<dbReference type="Gene3D" id="1.10.238.160">
    <property type="match status" value="1"/>
</dbReference>
<dbReference type="OrthoDB" id="5398721at2"/>
<dbReference type="EMBL" id="SMYL01000014">
    <property type="protein sequence ID" value="TDK61213.1"/>
    <property type="molecule type" value="Genomic_DNA"/>
</dbReference>
<dbReference type="InterPro" id="IPR010260">
    <property type="entry name" value="AlpA"/>
</dbReference>
<dbReference type="Pfam" id="PF05930">
    <property type="entry name" value="Phage_AlpA"/>
    <property type="match status" value="1"/>
</dbReference>
<comment type="caution">
    <text evidence="1">The sequence shown here is derived from an EMBL/GenBank/DDBJ whole genome shotgun (WGS) entry which is preliminary data.</text>
</comment>
<sequence length="80" mass="9152">MSQRLIRFPELLIRSGLSRSTIYLKIKNGFWTKPVPIGERAVGWPSGEIDALISAQVQEKSKQQIHDLVTTLTYKRKPTE</sequence>